<dbReference type="AlphaFoldDB" id="A0A841AX73"/>
<evidence type="ECO:0000256" key="2">
    <source>
        <dbReference type="SAM" id="Phobius"/>
    </source>
</evidence>
<sequence>MGLGRGRDGAADRDRSRRRRADGIVLWSSTSDGPETPDAEEGAAPREPFAMLRAAAARAASGAPASTDPVIAKLPLLGLRAAAFSLLWITLLVALGFGLGAVRQPSADLLVTGIRVEGTVEMLYENRKGKNRTITVDYHVGSEPWTAEIRRDSEREYAVGDKVTVFYAPGNPERVRTLEEENISEFRQGLLIVPGFFVFAGIPLCLVAAAAWWNRYRSVLKTGWREATATVKPGRVFPEIALNLGRDGIMLLRARRSLRSASRFKGLRNVPVLVGGTGQRMVVVFPRGRWFKERLYPVPVEEVRPEPAL</sequence>
<keyword evidence="5" id="KW-1185">Reference proteome</keyword>
<evidence type="ECO:0000259" key="3">
    <source>
        <dbReference type="Pfam" id="PF12158"/>
    </source>
</evidence>
<dbReference type="RefSeq" id="WP_184893269.1">
    <property type="nucleotide sequence ID" value="NZ_JACHMX010000001.1"/>
</dbReference>
<evidence type="ECO:0000256" key="1">
    <source>
        <dbReference type="SAM" id="MobiDB-lite"/>
    </source>
</evidence>
<evidence type="ECO:0000313" key="4">
    <source>
        <dbReference type="EMBL" id="MBB5851493.1"/>
    </source>
</evidence>
<proteinExistence type="predicted"/>
<keyword evidence="2" id="KW-1133">Transmembrane helix</keyword>
<keyword evidence="2" id="KW-0812">Transmembrane</keyword>
<dbReference type="InterPro" id="IPR021994">
    <property type="entry name" value="DUF3592"/>
</dbReference>
<feature type="domain" description="DUF3592" evidence="3">
    <location>
        <begin position="117"/>
        <end position="176"/>
    </location>
</feature>
<dbReference type="EMBL" id="JACHMX010000001">
    <property type="protein sequence ID" value="MBB5851493.1"/>
    <property type="molecule type" value="Genomic_DNA"/>
</dbReference>
<keyword evidence="2" id="KW-0472">Membrane</keyword>
<dbReference type="Proteomes" id="UP000580861">
    <property type="component" value="Unassembled WGS sequence"/>
</dbReference>
<protein>
    <recommendedName>
        <fullName evidence="3">DUF3592 domain-containing protein</fullName>
    </recommendedName>
</protein>
<feature type="transmembrane region" description="Helical" evidence="2">
    <location>
        <begin position="81"/>
        <end position="102"/>
    </location>
</feature>
<reference evidence="4 5" key="1">
    <citation type="submission" date="2020-08" db="EMBL/GenBank/DDBJ databases">
        <title>Sequencing the genomes of 1000 actinobacteria strains.</title>
        <authorList>
            <person name="Klenk H.-P."/>
        </authorList>
    </citation>
    <scope>NUCLEOTIDE SEQUENCE [LARGE SCALE GENOMIC DNA]</scope>
    <source>
        <strain evidence="4 5">DSM 45272</strain>
    </source>
</reference>
<feature type="transmembrane region" description="Helical" evidence="2">
    <location>
        <begin position="191"/>
        <end position="213"/>
    </location>
</feature>
<feature type="region of interest" description="Disordered" evidence="1">
    <location>
        <begin position="1"/>
        <end position="42"/>
    </location>
</feature>
<gene>
    <name evidence="4" type="ORF">HDA45_001580</name>
</gene>
<organism evidence="4 5">
    <name type="scientific">Amycolatopsis umgeniensis</name>
    <dbReference type="NCBI Taxonomy" id="336628"/>
    <lineage>
        <taxon>Bacteria</taxon>
        <taxon>Bacillati</taxon>
        <taxon>Actinomycetota</taxon>
        <taxon>Actinomycetes</taxon>
        <taxon>Pseudonocardiales</taxon>
        <taxon>Pseudonocardiaceae</taxon>
        <taxon>Amycolatopsis</taxon>
    </lineage>
</organism>
<feature type="compositionally biased region" description="Basic and acidic residues" evidence="1">
    <location>
        <begin position="1"/>
        <end position="15"/>
    </location>
</feature>
<comment type="caution">
    <text evidence="4">The sequence shown here is derived from an EMBL/GenBank/DDBJ whole genome shotgun (WGS) entry which is preliminary data.</text>
</comment>
<dbReference type="Pfam" id="PF12158">
    <property type="entry name" value="DUF3592"/>
    <property type="match status" value="1"/>
</dbReference>
<accession>A0A841AX73</accession>
<name>A0A841AX73_9PSEU</name>
<evidence type="ECO:0000313" key="5">
    <source>
        <dbReference type="Proteomes" id="UP000580861"/>
    </source>
</evidence>